<dbReference type="PANTHER" id="PTHR30055">
    <property type="entry name" value="HTH-TYPE TRANSCRIPTIONAL REGULATOR RUTR"/>
    <property type="match status" value="1"/>
</dbReference>
<dbReference type="PROSITE" id="PS50977">
    <property type="entry name" value="HTH_TETR_2"/>
    <property type="match status" value="1"/>
</dbReference>
<dbReference type="Pfam" id="PF17939">
    <property type="entry name" value="TetR_C_30"/>
    <property type="match status" value="1"/>
</dbReference>
<dbReference type="InterPro" id="IPR036271">
    <property type="entry name" value="Tet_transcr_reg_TetR-rel_C_sf"/>
</dbReference>
<dbReference type="PRINTS" id="PR00455">
    <property type="entry name" value="HTHTETR"/>
</dbReference>
<name>A0A2J4ZT01_9ENTR</name>
<feature type="domain" description="HTH tetR-type" evidence="4">
    <location>
        <begin position="33"/>
        <end position="93"/>
    </location>
</feature>
<comment type="caution">
    <text evidence="5">The sequence shown here is derived from an EMBL/GenBank/DDBJ whole genome shotgun (WGS) entry which is preliminary data.</text>
</comment>
<dbReference type="InterPro" id="IPR009057">
    <property type="entry name" value="Homeodomain-like_sf"/>
</dbReference>
<feature type="region of interest" description="Disordered" evidence="3">
    <location>
        <begin position="1"/>
        <end position="35"/>
    </location>
</feature>
<dbReference type="InterPro" id="IPR001647">
    <property type="entry name" value="HTH_TetR"/>
</dbReference>
<evidence type="ECO:0000256" key="2">
    <source>
        <dbReference type="PROSITE-ProRule" id="PRU00335"/>
    </source>
</evidence>
<dbReference type="Proteomes" id="UP000234661">
    <property type="component" value="Unassembled WGS sequence"/>
</dbReference>
<evidence type="ECO:0000256" key="3">
    <source>
        <dbReference type="SAM" id="MobiDB-lite"/>
    </source>
</evidence>
<reference evidence="5 6" key="2">
    <citation type="submission" date="2018-01" db="EMBL/GenBank/DDBJ databases">
        <title>Genomic study of Klebsiella pneumoniae.</title>
        <authorList>
            <person name="Yang Y."/>
            <person name="Bicalho R."/>
        </authorList>
    </citation>
    <scope>NUCLEOTIDE SEQUENCE [LARGE SCALE GENOMIC DNA]</scope>
    <source>
        <strain evidence="5 6">A2</strain>
    </source>
</reference>
<dbReference type="InterPro" id="IPR050109">
    <property type="entry name" value="HTH-type_TetR-like_transc_reg"/>
</dbReference>
<dbReference type="Pfam" id="PF00440">
    <property type="entry name" value="TetR_N"/>
    <property type="match status" value="1"/>
</dbReference>
<dbReference type="GO" id="GO:0000976">
    <property type="term" value="F:transcription cis-regulatory region binding"/>
    <property type="evidence" value="ECO:0007669"/>
    <property type="project" value="TreeGrafter"/>
</dbReference>
<dbReference type="Gene3D" id="1.10.357.10">
    <property type="entry name" value="Tetracycline Repressor, domain 2"/>
    <property type="match status" value="1"/>
</dbReference>
<accession>A0A2J4ZT01</accession>
<evidence type="ECO:0000313" key="6">
    <source>
        <dbReference type="Proteomes" id="UP000234661"/>
    </source>
</evidence>
<keyword evidence="1 2" id="KW-0238">DNA-binding</keyword>
<dbReference type="AlphaFoldDB" id="A0A2J4ZT01"/>
<feature type="compositionally biased region" description="Basic residues" evidence="3">
    <location>
        <begin position="12"/>
        <end position="25"/>
    </location>
</feature>
<feature type="DNA-binding region" description="H-T-H motif" evidence="2">
    <location>
        <begin position="56"/>
        <end position="75"/>
    </location>
</feature>
<organism evidence="5 6">
    <name type="scientific">Klebsiella michiganensis</name>
    <dbReference type="NCBI Taxonomy" id="1134687"/>
    <lineage>
        <taxon>Bacteria</taxon>
        <taxon>Pseudomonadati</taxon>
        <taxon>Pseudomonadota</taxon>
        <taxon>Gammaproteobacteria</taxon>
        <taxon>Enterobacterales</taxon>
        <taxon>Enterobacteriaceae</taxon>
        <taxon>Klebsiella/Raoultella group</taxon>
        <taxon>Klebsiella</taxon>
    </lineage>
</organism>
<dbReference type="InterPro" id="IPR041586">
    <property type="entry name" value="PsrA_TetR_C"/>
</dbReference>
<reference evidence="5 6" key="1">
    <citation type="submission" date="2017-11" db="EMBL/GenBank/DDBJ databases">
        <authorList>
            <person name="Han C.G."/>
        </authorList>
    </citation>
    <scope>NUCLEOTIDE SEQUENCE [LARGE SCALE GENOMIC DNA]</scope>
    <source>
        <strain evidence="5 6">A2</strain>
    </source>
</reference>
<feature type="compositionally biased region" description="Basic and acidic residues" evidence="3">
    <location>
        <begin position="26"/>
        <end position="35"/>
    </location>
</feature>
<proteinExistence type="predicted"/>
<dbReference type="PANTHER" id="PTHR30055:SF235">
    <property type="entry name" value="TRANSCRIPTIONAL REGULATORY PROTEIN"/>
    <property type="match status" value="1"/>
</dbReference>
<protein>
    <submittedName>
        <fullName evidence="5">TetR/AcrR family transcriptional regulator</fullName>
    </submittedName>
</protein>
<dbReference type="SUPFAM" id="SSF46689">
    <property type="entry name" value="Homeodomain-like"/>
    <property type="match status" value="1"/>
</dbReference>
<sequence>MDNREIGGRKGVAIRRGRPPNKNKPGRPEGKNNNVKDEILDAGEILFADLGYAGTTLREVSEAAEVTQALVIYYFGSKYGLFEAVFLRRSMRVSEERMARLQALEQQDTMTVEAIMHAFLKPTLTLRETKQGRAFIRLQARLHTEPPEISYGLRNHAYDNSTKAFVSAFMRQLPHLSESEAYWRMTMVIGAYMYTFSDTHRLEELAPQICNTQDNNELLENIMRFACAGMKATGQLAP</sequence>
<dbReference type="EMBL" id="PIET01000191">
    <property type="protein sequence ID" value="PLM66132.1"/>
    <property type="molecule type" value="Genomic_DNA"/>
</dbReference>
<dbReference type="GO" id="GO:0003700">
    <property type="term" value="F:DNA-binding transcription factor activity"/>
    <property type="evidence" value="ECO:0007669"/>
    <property type="project" value="TreeGrafter"/>
</dbReference>
<evidence type="ECO:0000313" key="5">
    <source>
        <dbReference type="EMBL" id="PLM66132.1"/>
    </source>
</evidence>
<evidence type="ECO:0000256" key="1">
    <source>
        <dbReference type="ARBA" id="ARBA00023125"/>
    </source>
</evidence>
<dbReference type="SUPFAM" id="SSF48498">
    <property type="entry name" value="Tetracyclin repressor-like, C-terminal domain"/>
    <property type="match status" value="1"/>
</dbReference>
<gene>
    <name evidence="5" type="ORF">CWM85_09420</name>
</gene>
<evidence type="ECO:0000259" key="4">
    <source>
        <dbReference type="PROSITE" id="PS50977"/>
    </source>
</evidence>